<keyword evidence="10" id="KW-1185">Reference proteome</keyword>
<gene>
    <name evidence="9" type="ORF">GCM10022276_09320</name>
</gene>
<comment type="cofactor">
    <cofactor evidence="2">
        <name>Mg(2+)</name>
        <dbReference type="ChEBI" id="CHEBI:18420"/>
    </cofactor>
</comment>
<dbReference type="GO" id="GO:0016787">
    <property type="term" value="F:hydrolase activity"/>
    <property type="evidence" value="ECO:0007669"/>
    <property type="project" value="UniProtKB-KW"/>
</dbReference>
<protein>
    <recommendedName>
        <fullName evidence="4">GDP-mannose pyrophosphatase</fullName>
    </recommendedName>
    <alternativeName>
        <fullName evidence="6">GDP-mannose hydrolase</fullName>
    </alternativeName>
    <alternativeName>
        <fullName evidence="7">GDPMK</fullName>
    </alternativeName>
</protein>
<dbReference type="PROSITE" id="PS51462">
    <property type="entry name" value="NUDIX"/>
    <property type="match status" value="1"/>
</dbReference>
<dbReference type="Gene3D" id="3.90.79.10">
    <property type="entry name" value="Nucleoside Triphosphate Pyrophosphohydrolase"/>
    <property type="match status" value="1"/>
</dbReference>
<dbReference type="RefSeq" id="WP_344698520.1">
    <property type="nucleotide sequence ID" value="NZ_BAABBM010000001.1"/>
</dbReference>
<dbReference type="PANTHER" id="PTHR11839">
    <property type="entry name" value="UDP/ADP-SUGAR PYROPHOSPHATASE"/>
    <property type="match status" value="1"/>
</dbReference>
<evidence type="ECO:0000256" key="2">
    <source>
        <dbReference type="ARBA" id="ARBA00001946"/>
    </source>
</evidence>
<dbReference type="EMBL" id="BAABBM010000001">
    <property type="protein sequence ID" value="GAA3892311.1"/>
    <property type="molecule type" value="Genomic_DNA"/>
</dbReference>
<evidence type="ECO:0000256" key="1">
    <source>
        <dbReference type="ARBA" id="ARBA00000847"/>
    </source>
</evidence>
<organism evidence="9 10">
    <name type="scientific">Sphingomonas limnosediminicola</name>
    <dbReference type="NCBI Taxonomy" id="940133"/>
    <lineage>
        <taxon>Bacteria</taxon>
        <taxon>Pseudomonadati</taxon>
        <taxon>Pseudomonadota</taxon>
        <taxon>Alphaproteobacteria</taxon>
        <taxon>Sphingomonadales</taxon>
        <taxon>Sphingomonadaceae</taxon>
        <taxon>Sphingomonas</taxon>
    </lineage>
</organism>
<feature type="domain" description="Nudix hydrolase" evidence="8">
    <location>
        <begin position="30"/>
        <end position="165"/>
    </location>
</feature>
<evidence type="ECO:0000256" key="3">
    <source>
        <dbReference type="ARBA" id="ARBA00007275"/>
    </source>
</evidence>
<evidence type="ECO:0000313" key="10">
    <source>
        <dbReference type="Proteomes" id="UP001500827"/>
    </source>
</evidence>
<comment type="catalytic activity">
    <reaction evidence="1">
        <text>GDP-alpha-D-mannose + H2O = alpha-D-mannose 1-phosphate + GMP + 2 H(+)</text>
        <dbReference type="Rhea" id="RHEA:27978"/>
        <dbReference type="ChEBI" id="CHEBI:15377"/>
        <dbReference type="ChEBI" id="CHEBI:15378"/>
        <dbReference type="ChEBI" id="CHEBI:57527"/>
        <dbReference type="ChEBI" id="CHEBI:58115"/>
        <dbReference type="ChEBI" id="CHEBI:58409"/>
    </reaction>
</comment>
<reference evidence="10" key="1">
    <citation type="journal article" date="2019" name="Int. J. Syst. Evol. Microbiol.">
        <title>The Global Catalogue of Microorganisms (GCM) 10K type strain sequencing project: providing services to taxonomists for standard genome sequencing and annotation.</title>
        <authorList>
            <consortium name="The Broad Institute Genomics Platform"/>
            <consortium name="The Broad Institute Genome Sequencing Center for Infectious Disease"/>
            <person name="Wu L."/>
            <person name="Ma J."/>
        </authorList>
    </citation>
    <scope>NUCLEOTIDE SEQUENCE [LARGE SCALE GENOMIC DNA]</scope>
    <source>
        <strain evidence="10">JCM 17543</strain>
    </source>
</reference>
<evidence type="ECO:0000256" key="7">
    <source>
        <dbReference type="ARBA" id="ARBA00032272"/>
    </source>
</evidence>
<dbReference type="Proteomes" id="UP001500827">
    <property type="component" value="Unassembled WGS sequence"/>
</dbReference>
<comment type="similarity">
    <text evidence="3">Belongs to the Nudix hydrolase family. NudK subfamily.</text>
</comment>
<dbReference type="PANTHER" id="PTHR11839:SF18">
    <property type="entry name" value="NUDIX HYDROLASE DOMAIN-CONTAINING PROTEIN"/>
    <property type="match status" value="1"/>
</dbReference>
<name>A0ABP7L015_9SPHN</name>
<sequence length="171" mass="18956">MNLNDLPSPELMCEGKFVRLLRRGKWEYASRTRNINAVVVIAEYEGKIILVDQPRVGPDCRCVELPAGLVGDEDPDATPETTAIKELEEETGFTAERVELLGDFYASPGMLAESFTLVRAYGVRKIGEGGGDENEDIKVHLVARPDIPNFLKEKRAEGFGVDVKLLIFLGF</sequence>
<evidence type="ECO:0000313" key="9">
    <source>
        <dbReference type="EMBL" id="GAA3892311.1"/>
    </source>
</evidence>
<dbReference type="InterPro" id="IPR015797">
    <property type="entry name" value="NUDIX_hydrolase-like_dom_sf"/>
</dbReference>
<proteinExistence type="inferred from homology"/>
<evidence type="ECO:0000256" key="6">
    <source>
        <dbReference type="ARBA" id="ARBA00032162"/>
    </source>
</evidence>
<accession>A0ABP7L015</accession>
<evidence type="ECO:0000256" key="4">
    <source>
        <dbReference type="ARBA" id="ARBA00016377"/>
    </source>
</evidence>
<dbReference type="InterPro" id="IPR000086">
    <property type="entry name" value="NUDIX_hydrolase_dom"/>
</dbReference>
<keyword evidence="5 9" id="KW-0378">Hydrolase</keyword>
<dbReference type="CDD" id="cd03424">
    <property type="entry name" value="NUDIX_ADPRase_Nudt5_UGPPase_Nudt14"/>
    <property type="match status" value="1"/>
</dbReference>
<dbReference type="SUPFAM" id="SSF55811">
    <property type="entry name" value="Nudix"/>
    <property type="match status" value="1"/>
</dbReference>
<evidence type="ECO:0000259" key="8">
    <source>
        <dbReference type="PROSITE" id="PS51462"/>
    </source>
</evidence>
<comment type="caution">
    <text evidence="9">The sequence shown here is derived from an EMBL/GenBank/DDBJ whole genome shotgun (WGS) entry which is preliminary data.</text>
</comment>
<evidence type="ECO:0000256" key="5">
    <source>
        <dbReference type="ARBA" id="ARBA00022801"/>
    </source>
</evidence>
<dbReference type="Pfam" id="PF00293">
    <property type="entry name" value="NUDIX"/>
    <property type="match status" value="1"/>
</dbReference>